<reference evidence="2 3" key="1">
    <citation type="journal article" date="2019" name="Anaerobe">
        <title>Detection of Robinsoniella peoriensis in multiple bone samples of a trauma patient.</title>
        <authorList>
            <person name="Schrottner P."/>
            <person name="Hartwich K."/>
            <person name="Bunk B."/>
            <person name="Schober I."/>
            <person name="Helbig S."/>
            <person name="Rudolph W.W."/>
            <person name="Gunzer F."/>
        </authorList>
    </citation>
    <scope>NUCLEOTIDE SEQUENCE [LARGE SCALE GENOMIC DNA]</scope>
    <source>
        <strain evidence="2 3">DSM 106044</strain>
    </source>
</reference>
<gene>
    <name evidence="2" type="ORF">DSM106044_01332</name>
</gene>
<feature type="region of interest" description="Disordered" evidence="1">
    <location>
        <begin position="156"/>
        <end position="182"/>
    </location>
</feature>
<dbReference type="EMBL" id="QGQD01000027">
    <property type="protein sequence ID" value="TLD01786.1"/>
    <property type="molecule type" value="Genomic_DNA"/>
</dbReference>
<evidence type="ECO:0000313" key="3">
    <source>
        <dbReference type="Proteomes" id="UP000306509"/>
    </source>
</evidence>
<dbReference type="Proteomes" id="UP000306509">
    <property type="component" value="Unassembled WGS sequence"/>
</dbReference>
<dbReference type="RefSeq" id="WP_138002086.1">
    <property type="nucleotide sequence ID" value="NZ_QGQD01000027.1"/>
</dbReference>
<name>A0A4U8QLE6_9FIRM</name>
<sequence length="182" mass="21186">MYERELEILKPVMESVDRELREFRGKVEEILPPAKALERAVNYRENKAKPLFIKMKNTIAALAARLAEIMQELKRVRAGNRELKAKNNLLISGYDSLVKENSSLKQFSTMFERVVRVLGEGKVFAAVRQDEVREWQEAEQKQVEQLEKEKSIRERLEKAKQDAAVPMFGQPKKKPKSRGMER</sequence>
<dbReference type="AlphaFoldDB" id="A0A4U8QLE6"/>
<organism evidence="2 3">
    <name type="scientific">Robinsoniella peoriensis</name>
    <dbReference type="NCBI Taxonomy" id="180332"/>
    <lineage>
        <taxon>Bacteria</taxon>
        <taxon>Bacillati</taxon>
        <taxon>Bacillota</taxon>
        <taxon>Clostridia</taxon>
        <taxon>Lachnospirales</taxon>
        <taxon>Lachnospiraceae</taxon>
        <taxon>Robinsoniella</taxon>
    </lineage>
</organism>
<protein>
    <submittedName>
        <fullName evidence="2">Uncharacterized protein</fullName>
    </submittedName>
</protein>
<proteinExistence type="predicted"/>
<dbReference type="STRING" id="180332.GCA_000797495_01455"/>
<comment type="caution">
    <text evidence="2">The sequence shown here is derived from an EMBL/GenBank/DDBJ whole genome shotgun (WGS) entry which is preliminary data.</text>
</comment>
<evidence type="ECO:0000256" key="1">
    <source>
        <dbReference type="SAM" id="MobiDB-lite"/>
    </source>
</evidence>
<accession>A0A4U8QLE6</accession>
<keyword evidence="3" id="KW-1185">Reference proteome</keyword>
<feature type="compositionally biased region" description="Basic residues" evidence="1">
    <location>
        <begin position="171"/>
        <end position="182"/>
    </location>
</feature>
<evidence type="ECO:0000313" key="2">
    <source>
        <dbReference type="EMBL" id="TLD01786.1"/>
    </source>
</evidence>